<reference evidence="2" key="1">
    <citation type="submission" date="2020-05" db="EMBL/GenBank/DDBJ databases">
        <title>Mycena genomes resolve the evolution of fungal bioluminescence.</title>
        <authorList>
            <person name="Tsai I.J."/>
        </authorList>
    </citation>
    <scope>NUCLEOTIDE SEQUENCE</scope>
    <source>
        <strain evidence="2">CCC161011</strain>
    </source>
</reference>
<sequence>MDFVPAHVPEISVSLAPEETLAPEPYSPFSWSSTRANNNDDDEDGFRAFRKQLSPLRPSDAPVTGQGLERERFEALLKASKERNSAVGAKKGTDLRKEIALKAHGKKQIERRALFLSKVLAPPSPTATLMPKTPPDSPAIFNYTLPSPGLVSPLALFESLNENPAFGPLCHIREPWVEQVDFRLPADLRKAKAESTPKPKPTTHAKPAKPIPSLDQISARLSSHGHVRTPSAEAAERKARLPAFLAQSRQTAPRLTIGVGRLQLPVRSTTPDKADNLPHMPPRSPMLSVVAQPPGDNPRRSAHHLVDVAHGALGVQPPRFELP</sequence>
<proteinExistence type="predicted"/>
<keyword evidence="3" id="KW-1185">Reference proteome</keyword>
<feature type="region of interest" description="Disordered" evidence="1">
    <location>
        <begin position="267"/>
        <end position="286"/>
    </location>
</feature>
<feature type="region of interest" description="Disordered" evidence="1">
    <location>
        <begin position="16"/>
        <end position="45"/>
    </location>
</feature>
<name>A0A8H7CLM7_9AGAR</name>
<protein>
    <submittedName>
        <fullName evidence="2">Uncharacterized protein</fullName>
    </submittedName>
</protein>
<evidence type="ECO:0000313" key="3">
    <source>
        <dbReference type="Proteomes" id="UP000620124"/>
    </source>
</evidence>
<dbReference type="OrthoDB" id="3250108at2759"/>
<comment type="caution">
    <text evidence="2">The sequence shown here is derived from an EMBL/GenBank/DDBJ whole genome shotgun (WGS) entry which is preliminary data.</text>
</comment>
<dbReference type="EMBL" id="JACAZI010000019">
    <property type="protein sequence ID" value="KAF7339883.1"/>
    <property type="molecule type" value="Genomic_DNA"/>
</dbReference>
<evidence type="ECO:0000313" key="2">
    <source>
        <dbReference type="EMBL" id="KAF7339883.1"/>
    </source>
</evidence>
<accession>A0A8H7CLM7</accession>
<dbReference type="AlphaFoldDB" id="A0A8H7CLM7"/>
<gene>
    <name evidence="2" type="ORF">MVEN_01905300</name>
</gene>
<dbReference type="Proteomes" id="UP000620124">
    <property type="component" value="Unassembled WGS sequence"/>
</dbReference>
<feature type="region of interest" description="Disordered" evidence="1">
    <location>
        <begin position="191"/>
        <end position="213"/>
    </location>
</feature>
<evidence type="ECO:0000256" key="1">
    <source>
        <dbReference type="SAM" id="MobiDB-lite"/>
    </source>
</evidence>
<organism evidence="2 3">
    <name type="scientific">Mycena venus</name>
    <dbReference type="NCBI Taxonomy" id="2733690"/>
    <lineage>
        <taxon>Eukaryota</taxon>
        <taxon>Fungi</taxon>
        <taxon>Dikarya</taxon>
        <taxon>Basidiomycota</taxon>
        <taxon>Agaricomycotina</taxon>
        <taxon>Agaricomycetes</taxon>
        <taxon>Agaricomycetidae</taxon>
        <taxon>Agaricales</taxon>
        <taxon>Marasmiineae</taxon>
        <taxon>Mycenaceae</taxon>
        <taxon>Mycena</taxon>
    </lineage>
</organism>